<dbReference type="GO" id="GO:0046920">
    <property type="term" value="F:alpha-(1-&gt;3)-fucosyltransferase activity"/>
    <property type="evidence" value="ECO:0007669"/>
    <property type="project" value="TreeGrafter"/>
</dbReference>
<evidence type="ECO:0000256" key="4">
    <source>
        <dbReference type="ARBA" id="ARBA00022679"/>
    </source>
</evidence>
<keyword evidence="4 5" id="KW-0808">Transferase</keyword>
<keyword evidence="5" id="KW-0333">Golgi apparatus</keyword>
<dbReference type="InterPro" id="IPR038577">
    <property type="entry name" value="GT10-like_C_sf"/>
</dbReference>
<protein>
    <recommendedName>
        <fullName evidence="5">Fucosyltransferase</fullName>
        <ecNumber evidence="5">2.4.1.-</ecNumber>
    </recommendedName>
</protein>
<dbReference type="EMBL" id="HBIX01033578">
    <property type="protein sequence ID" value="CAE0729205.1"/>
    <property type="molecule type" value="Transcribed_RNA"/>
</dbReference>
<dbReference type="PANTHER" id="PTHR11929">
    <property type="entry name" value="ALPHA- 1,3 -FUCOSYLTRANSFERASE"/>
    <property type="match status" value="1"/>
</dbReference>
<accession>A0A7S4AWE1</accession>
<comment type="similarity">
    <text evidence="2 5">Belongs to the glycosyltransferase 10 family.</text>
</comment>
<gene>
    <name evidence="7" type="ORF">PAUS00366_LOCUS21989</name>
</gene>
<dbReference type="Gene3D" id="3.40.50.11660">
    <property type="entry name" value="Glycosyl transferase family 10, C-terminal domain"/>
    <property type="match status" value="1"/>
</dbReference>
<comment type="pathway">
    <text evidence="1">Protein modification; protein glycosylation.</text>
</comment>
<keyword evidence="5" id="KW-1133">Transmembrane helix</keyword>
<evidence type="ECO:0000256" key="3">
    <source>
        <dbReference type="ARBA" id="ARBA00022676"/>
    </source>
</evidence>
<organism evidence="7">
    <name type="scientific">Pseudo-nitzschia australis</name>
    <dbReference type="NCBI Taxonomy" id="44445"/>
    <lineage>
        <taxon>Eukaryota</taxon>
        <taxon>Sar</taxon>
        <taxon>Stramenopiles</taxon>
        <taxon>Ochrophyta</taxon>
        <taxon>Bacillariophyta</taxon>
        <taxon>Bacillariophyceae</taxon>
        <taxon>Bacillariophycidae</taxon>
        <taxon>Bacillariales</taxon>
        <taxon>Bacillariaceae</taxon>
        <taxon>Pseudo-nitzschia</taxon>
    </lineage>
</organism>
<sequence length="471" mass="53791">MSDTIIPRVPLASRKVLSRIMFACIVLTIVGIQQITQFLSFSKDYFAMISTTTTYGSETARSTAIATATAPARGRVFACGYVYLIYEFMFPDFEYMGETNWKDDNNANDILLIGKFGPDWDGSELTDFSGKIIYLNGESYGNSVTETWEMKHRDQRTEVTDQVYQIGAYPTNTVTYDNVNVNVNDLDDVYNSHSLQVHYMVVDYLHWELLLPSVQSKLNAGVDVAAAIKDDRWWNLLVEGNGYRNDNDNDNVAKPERIHAVVYTQRHTVRYRQEAAVRLAETFRSKTTPSFVHYNGDCHVANGIPVPTNITEKFMAKKSRLGGGDRMTNFETEYSLYKYCLVMENSMVKGYISEKIYMALLSGCLPIYYGDREIFNIFRDDAFVYYDIDNPEPALAEIRYLEENPAEYQRRTSQELPLLRQTLNTNTNKMDTSETVDRYFSILPGIGTGRINRKMHQMMGLPLPRSLASAS</sequence>
<evidence type="ECO:0000259" key="6">
    <source>
        <dbReference type="Pfam" id="PF00852"/>
    </source>
</evidence>
<evidence type="ECO:0000256" key="1">
    <source>
        <dbReference type="ARBA" id="ARBA00004922"/>
    </source>
</evidence>
<dbReference type="UniPathway" id="UPA00378"/>
<evidence type="ECO:0000256" key="2">
    <source>
        <dbReference type="ARBA" id="ARBA00008919"/>
    </source>
</evidence>
<feature type="transmembrane region" description="Helical" evidence="5">
    <location>
        <begin position="20"/>
        <end position="41"/>
    </location>
</feature>
<dbReference type="SUPFAM" id="SSF53756">
    <property type="entry name" value="UDP-Glycosyltransferase/glycogen phosphorylase"/>
    <property type="match status" value="1"/>
</dbReference>
<dbReference type="Pfam" id="PF00852">
    <property type="entry name" value="Glyco_transf_10"/>
    <property type="match status" value="1"/>
</dbReference>
<comment type="subcellular location">
    <subcellularLocation>
        <location evidence="5">Golgi apparatus</location>
        <location evidence="5">Golgi stack membrane</location>
        <topology evidence="5">Single-pass type II membrane protein</topology>
    </subcellularLocation>
</comment>
<feature type="domain" description="Fucosyltransferase C-terminal" evidence="6">
    <location>
        <begin position="328"/>
        <end position="410"/>
    </location>
</feature>
<dbReference type="EC" id="2.4.1.-" evidence="5"/>
<dbReference type="AlphaFoldDB" id="A0A7S4AWE1"/>
<dbReference type="PANTHER" id="PTHR11929:SF194">
    <property type="entry name" value="ALPHA-(1,3)-FUCOSYLTRANSFERASE 10"/>
    <property type="match status" value="1"/>
</dbReference>
<keyword evidence="5" id="KW-0472">Membrane</keyword>
<keyword evidence="3 5" id="KW-0328">Glycosyltransferase</keyword>
<dbReference type="GO" id="GO:0032580">
    <property type="term" value="C:Golgi cisterna membrane"/>
    <property type="evidence" value="ECO:0007669"/>
    <property type="project" value="UniProtKB-SubCell"/>
</dbReference>
<evidence type="ECO:0000313" key="7">
    <source>
        <dbReference type="EMBL" id="CAE0729205.1"/>
    </source>
</evidence>
<proteinExistence type="inferred from homology"/>
<dbReference type="InterPro" id="IPR001503">
    <property type="entry name" value="Glyco_trans_10"/>
</dbReference>
<dbReference type="InterPro" id="IPR055270">
    <property type="entry name" value="Glyco_tran_10_C"/>
</dbReference>
<keyword evidence="5" id="KW-0812">Transmembrane</keyword>
<evidence type="ECO:0000256" key="5">
    <source>
        <dbReference type="RuleBase" id="RU003832"/>
    </source>
</evidence>
<name>A0A7S4AWE1_9STRA</name>
<reference evidence="7" key="1">
    <citation type="submission" date="2021-01" db="EMBL/GenBank/DDBJ databases">
        <authorList>
            <person name="Corre E."/>
            <person name="Pelletier E."/>
            <person name="Niang G."/>
            <person name="Scheremetjew M."/>
            <person name="Finn R."/>
            <person name="Kale V."/>
            <person name="Holt S."/>
            <person name="Cochrane G."/>
            <person name="Meng A."/>
            <person name="Brown T."/>
            <person name="Cohen L."/>
        </authorList>
    </citation>
    <scope>NUCLEOTIDE SEQUENCE</scope>
    <source>
        <strain evidence="7">10249 10 AB</strain>
    </source>
</reference>